<keyword evidence="2" id="KW-1185">Reference proteome</keyword>
<sequence>MPLVWGTVRQKSPITAWYGDFRPVPIRKKMKTGLFSSKKVTVGYKNYLGIDCILCLGPGVRLRKFWAGTYLVWEGNLTSSGGRL</sequence>
<evidence type="ECO:0000313" key="2">
    <source>
        <dbReference type="Proteomes" id="UP001210892"/>
    </source>
</evidence>
<gene>
    <name evidence="1" type="ORF">PSV3_00235</name>
</gene>
<reference evidence="1 2" key="1">
    <citation type="submission" date="2022-10" db="EMBL/GenBank/DDBJ databases">
        <authorList>
            <person name="Li J.H."/>
            <person name="Ding Y.F."/>
            <person name="Wei Y.L."/>
        </authorList>
    </citation>
    <scope>NUCLEOTIDE SEQUENCE [LARGE SCALE GENOMIC DNA]</scope>
</reference>
<accession>A0AAE9VX44</accession>
<evidence type="ECO:0000313" key="1">
    <source>
        <dbReference type="EMBL" id="WBF76937.1"/>
    </source>
</evidence>
<proteinExistence type="predicted"/>
<dbReference type="EMBL" id="OP712474">
    <property type="protein sequence ID" value="WBF76937.1"/>
    <property type="molecule type" value="Genomic_DNA"/>
</dbReference>
<protein>
    <submittedName>
        <fullName evidence="1">Uncharacterized protein</fullName>
    </submittedName>
</protein>
<dbReference type="Proteomes" id="UP001210892">
    <property type="component" value="Segment"/>
</dbReference>
<organism evidence="1 2">
    <name type="scientific">Pseudomonas phage PSV3</name>
    <dbReference type="NCBI Taxonomy" id="3003632"/>
    <lineage>
        <taxon>Viruses</taxon>
        <taxon>Duplodnaviria</taxon>
        <taxon>Heunggongvirae</taxon>
        <taxon>Uroviricota</taxon>
        <taxon>Caudoviricetes</taxon>
        <taxon>Jondennisvirinae</taxon>
        <taxon>Septimatrevirus</taxon>
    </lineage>
</organism>
<name>A0AAE9VX44_9CAUD</name>